<dbReference type="SMART" id="SM01381">
    <property type="entry name" value="7TM_GPCR_Srsx"/>
    <property type="match status" value="1"/>
</dbReference>
<evidence type="ECO:0000256" key="3">
    <source>
        <dbReference type="ARBA" id="ARBA00022989"/>
    </source>
</evidence>
<accession>A0AAF3J880</accession>
<sequence>MSVYMFALSAQDLLALIIVADLLVAISLPIKHRIWSLSIYIPLVTTPAFIFGITFVALSNAYADPNLILPACNPLLSMNTFIADIWLLCNFGINAVILLLYAVISALIRVKAGQVAKKVVTQNACVMRKKTDEQKVLSSLSLMISVFELSWCSFITCHLILNYSGLKANNAAIPSRNRTVSIGVAPIDSSNQFVLPQIVVTS</sequence>
<dbReference type="AlphaFoldDB" id="A0AAF3J880"/>
<keyword evidence="4 5" id="KW-0472">Membrane</keyword>
<dbReference type="InterPro" id="IPR019424">
    <property type="entry name" value="7TM_GPCR_Srsx"/>
</dbReference>
<dbReference type="Pfam" id="PF10320">
    <property type="entry name" value="7TM_GPCR_Srsx"/>
    <property type="match status" value="1"/>
</dbReference>
<dbReference type="InterPro" id="IPR000276">
    <property type="entry name" value="GPCR_Rhodpsn"/>
</dbReference>
<feature type="transmembrane region" description="Helical" evidence="5">
    <location>
        <begin position="40"/>
        <end position="63"/>
    </location>
</feature>
<reference evidence="7" key="1">
    <citation type="submission" date="2024-02" db="UniProtKB">
        <authorList>
            <consortium name="WormBaseParasite"/>
        </authorList>
    </citation>
    <scope>IDENTIFICATION</scope>
</reference>
<evidence type="ECO:0000256" key="2">
    <source>
        <dbReference type="ARBA" id="ARBA00022692"/>
    </source>
</evidence>
<dbReference type="Gene3D" id="1.20.1070.10">
    <property type="entry name" value="Rhodopsin 7-helix transmembrane proteins"/>
    <property type="match status" value="1"/>
</dbReference>
<keyword evidence="3 5" id="KW-1133">Transmembrane helix</keyword>
<dbReference type="Proteomes" id="UP000887575">
    <property type="component" value="Unassembled WGS sequence"/>
</dbReference>
<keyword evidence="2 5" id="KW-0812">Transmembrane</keyword>
<dbReference type="GO" id="GO:0016020">
    <property type="term" value="C:membrane"/>
    <property type="evidence" value="ECO:0007669"/>
    <property type="project" value="UniProtKB-SubCell"/>
</dbReference>
<evidence type="ECO:0008006" key="8">
    <source>
        <dbReference type="Google" id="ProtNLM"/>
    </source>
</evidence>
<feature type="transmembrane region" description="Helical" evidence="5">
    <location>
        <begin position="83"/>
        <end position="108"/>
    </location>
</feature>
<evidence type="ECO:0000313" key="6">
    <source>
        <dbReference type="Proteomes" id="UP000887575"/>
    </source>
</evidence>
<feature type="transmembrane region" description="Helical" evidence="5">
    <location>
        <begin position="6"/>
        <end position="28"/>
    </location>
</feature>
<evidence type="ECO:0000256" key="4">
    <source>
        <dbReference type="ARBA" id="ARBA00023136"/>
    </source>
</evidence>
<protein>
    <recommendedName>
        <fullName evidence="8">G-protein coupled receptors family 1 profile domain-containing protein</fullName>
    </recommendedName>
</protein>
<organism evidence="6 7">
    <name type="scientific">Mesorhabditis belari</name>
    <dbReference type="NCBI Taxonomy" id="2138241"/>
    <lineage>
        <taxon>Eukaryota</taxon>
        <taxon>Metazoa</taxon>
        <taxon>Ecdysozoa</taxon>
        <taxon>Nematoda</taxon>
        <taxon>Chromadorea</taxon>
        <taxon>Rhabditida</taxon>
        <taxon>Rhabditina</taxon>
        <taxon>Rhabditomorpha</taxon>
        <taxon>Rhabditoidea</taxon>
        <taxon>Rhabditidae</taxon>
        <taxon>Mesorhabditinae</taxon>
        <taxon>Mesorhabditis</taxon>
    </lineage>
</organism>
<evidence type="ECO:0000313" key="7">
    <source>
        <dbReference type="WBParaSite" id="MBELARI_LOCUS2649"/>
    </source>
</evidence>
<dbReference type="WBParaSite" id="MBELARI_LOCUS2649">
    <property type="protein sequence ID" value="MBELARI_LOCUS2649"/>
    <property type="gene ID" value="MBELARI_LOCUS2649"/>
</dbReference>
<dbReference type="GO" id="GO:0004930">
    <property type="term" value="F:G protein-coupled receptor activity"/>
    <property type="evidence" value="ECO:0007669"/>
    <property type="project" value="InterPro"/>
</dbReference>
<evidence type="ECO:0000256" key="5">
    <source>
        <dbReference type="SAM" id="Phobius"/>
    </source>
</evidence>
<keyword evidence="6" id="KW-1185">Reference proteome</keyword>
<name>A0AAF3J880_9BILA</name>
<proteinExistence type="predicted"/>
<evidence type="ECO:0000256" key="1">
    <source>
        <dbReference type="ARBA" id="ARBA00004370"/>
    </source>
</evidence>
<comment type="subcellular location">
    <subcellularLocation>
        <location evidence="1">Membrane</location>
    </subcellularLocation>
</comment>